<evidence type="ECO:0000313" key="1">
    <source>
        <dbReference type="EMBL" id="KIL34254.1"/>
    </source>
</evidence>
<dbReference type="Proteomes" id="UP000054526">
    <property type="component" value="Unassembled WGS sequence"/>
</dbReference>
<evidence type="ECO:0000313" key="2">
    <source>
        <dbReference type="Proteomes" id="UP000054526"/>
    </source>
</evidence>
<keyword evidence="2" id="KW-1185">Reference proteome</keyword>
<dbReference type="InterPro" id="IPR012851">
    <property type="entry name" value="Spore_coat_CotF-like"/>
</dbReference>
<dbReference type="PANTHER" id="PTHR39183">
    <property type="entry name" value="SPORE COAT PROTEIN F-LIKE PROTEIN YHCQ"/>
    <property type="match status" value="1"/>
</dbReference>
<organism evidence="1 2">
    <name type="scientific">Cohnella kolymensis</name>
    <dbReference type="NCBI Taxonomy" id="1590652"/>
    <lineage>
        <taxon>Bacteria</taxon>
        <taxon>Bacillati</taxon>
        <taxon>Bacillota</taxon>
        <taxon>Bacilli</taxon>
        <taxon>Bacillales</taxon>
        <taxon>Paenibacillaceae</taxon>
        <taxon>Cohnella</taxon>
    </lineage>
</organism>
<dbReference type="PANTHER" id="PTHR39183:SF1">
    <property type="entry name" value="SPORE COAT PROTEIN F-LIKE PROTEIN YHCQ"/>
    <property type="match status" value="1"/>
</dbReference>
<dbReference type="EMBL" id="JXAL01000034">
    <property type="protein sequence ID" value="KIL34254.1"/>
    <property type="molecule type" value="Genomic_DNA"/>
</dbReference>
<sequence>MSDLDTKLMAHETLDLHEVTAFKTLCLTKSKTMRALVSDPELQNLMQMDVALSTRQLQELNGLLSKAIQ</sequence>
<protein>
    <recommendedName>
        <fullName evidence="3">Spore coat protein</fullName>
    </recommendedName>
</protein>
<comment type="caution">
    <text evidence="1">The sequence shown here is derived from an EMBL/GenBank/DDBJ whole genome shotgun (WGS) entry which is preliminary data.</text>
</comment>
<name>A0ABR4ZZL0_9BACL</name>
<proteinExistence type="predicted"/>
<evidence type="ECO:0008006" key="3">
    <source>
        <dbReference type="Google" id="ProtNLM"/>
    </source>
</evidence>
<gene>
    <name evidence="1" type="ORF">SD71_20945</name>
</gene>
<dbReference type="RefSeq" id="WP_041068040.1">
    <property type="nucleotide sequence ID" value="NZ_JXAL01000034.1"/>
</dbReference>
<accession>A0ABR4ZZL0</accession>
<reference evidence="1 2" key="1">
    <citation type="submission" date="2014-12" db="EMBL/GenBank/DDBJ databases">
        <title>Draft genome sequence of Cohnella kolymensis strain B-2846.</title>
        <authorList>
            <person name="Karlyshev A.V."/>
            <person name="Kudryashova E.B."/>
        </authorList>
    </citation>
    <scope>NUCLEOTIDE SEQUENCE [LARGE SCALE GENOMIC DNA]</scope>
    <source>
        <strain evidence="1 2">VKM B-2846</strain>
    </source>
</reference>